<gene>
    <name evidence="15" type="ORF">ACJMK2_017210</name>
</gene>
<dbReference type="GO" id="GO:0003723">
    <property type="term" value="F:RNA binding"/>
    <property type="evidence" value="ECO:0007669"/>
    <property type="project" value="UniProtKB-UniRule"/>
</dbReference>
<keyword evidence="16" id="KW-1185">Reference proteome</keyword>
<feature type="compositionally biased region" description="Basic and acidic residues" evidence="10">
    <location>
        <begin position="631"/>
        <end position="652"/>
    </location>
</feature>
<dbReference type="PANTHER" id="PTHR13948:SF3">
    <property type="entry name" value="FI21118P1"/>
    <property type="match status" value="1"/>
</dbReference>
<feature type="region of interest" description="Disordered" evidence="10">
    <location>
        <begin position="542"/>
        <end position="577"/>
    </location>
</feature>
<evidence type="ECO:0000259" key="11">
    <source>
        <dbReference type="PROSITE" id="PS50102"/>
    </source>
</evidence>
<evidence type="ECO:0000256" key="9">
    <source>
        <dbReference type="PROSITE-ProRule" id="PRU00322"/>
    </source>
</evidence>
<feature type="compositionally biased region" description="Polar residues" evidence="10">
    <location>
        <begin position="85"/>
        <end position="94"/>
    </location>
</feature>
<dbReference type="Gene3D" id="4.10.1060.10">
    <property type="entry name" value="Zinc finger, RanBP2-type"/>
    <property type="match status" value="1"/>
</dbReference>
<keyword evidence="2" id="KW-0479">Metal-binding</keyword>
<dbReference type="InterPro" id="IPR041591">
    <property type="entry name" value="OCRE"/>
</dbReference>
<dbReference type="SMART" id="SM00443">
    <property type="entry name" value="G_patch"/>
    <property type="match status" value="1"/>
</dbReference>
<comment type="subcellular location">
    <subcellularLocation>
        <location evidence="1">Nucleus</location>
    </subcellularLocation>
</comment>
<keyword evidence="6 8" id="KW-0694">RNA-binding</keyword>
<feature type="region of interest" description="Disordered" evidence="10">
    <location>
        <begin position="809"/>
        <end position="852"/>
    </location>
</feature>
<evidence type="ECO:0000259" key="13">
    <source>
        <dbReference type="PROSITE" id="PS50174"/>
    </source>
</evidence>
<dbReference type="SMART" id="SM00360">
    <property type="entry name" value="RRM"/>
    <property type="match status" value="2"/>
</dbReference>
<evidence type="ECO:0000256" key="1">
    <source>
        <dbReference type="ARBA" id="ARBA00004123"/>
    </source>
</evidence>
<dbReference type="InterPro" id="IPR035979">
    <property type="entry name" value="RBD_domain_sf"/>
</dbReference>
<feature type="domain" description="RRM" evidence="11">
    <location>
        <begin position="344"/>
        <end position="428"/>
    </location>
</feature>
<dbReference type="InterPro" id="IPR000467">
    <property type="entry name" value="G_patch_dom"/>
</dbReference>
<dbReference type="CDD" id="cd12313">
    <property type="entry name" value="RRM1_RRM2_RBM5_like"/>
    <property type="match status" value="1"/>
</dbReference>
<dbReference type="Pfam" id="PF00076">
    <property type="entry name" value="RRM_1"/>
    <property type="match status" value="2"/>
</dbReference>
<dbReference type="PROSITE" id="PS50157">
    <property type="entry name" value="ZINC_FINGER_C2H2_2"/>
    <property type="match status" value="1"/>
</dbReference>
<feature type="region of interest" description="Disordered" evidence="10">
    <location>
        <begin position="55"/>
        <end position="202"/>
    </location>
</feature>
<dbReference type="InterPro" id="IPR013087">
    <property type="entry name" value="Znf_C2H2_type"/>
</dbReference>
<dbReference type="Proteomes" id="UP001634394">
    <property type="component" value="Unassembled WGS sequence"/>
</dbReference>
<name>A0ABD3UZI7_SINWO</name>
<feature type="compositionally biased region" description="Acidic residues" evidence="10">
    <location>
        <begin position="1"/>
        <end position="20"/>
    </location>
</feature>
<dbReference type="Gene3D" id="3.30.70.330">
    <property type="match status" value="2"/>
</dbReference>
<evidence type="ECO:0000259" key="12">
    <source>
        <dbReference type="PROSITE" id="PS50157"/>
    </source>
</evidence>
<dbReference type="PANTHER" id="PTHR13948">
    <property type="entry name" value="RNA-BINDING PROTEIN"/>
    <property type="match status" value="1"/>
</dbReference>
<evidence type="ECO:0000259" key="14">
    <source>
        <dbReference type="PROSITE" id="PS50199"/>
    </source>
</evidence>
<feature type="domain" description="C2H2-type" evidence="12">
    <location>
        <begin position="776"/>
        <end position="806"/>
    </location>
</feature>
<evidence type="ECO:0000256" key="10">
    <source>
        <dbReference type="SAM" id="MobiDB-lite"/>
    </source>
</evidence>
<dbReference type="GO" id="GO:0008270">
    <property type="term" value="F:zinc ion binding"/>
    <property type="evidence" value="ECO:0007669"/>
    <property type="project" value="UniProtKB-KW"/>
</dbReference>
<evidence type="ECO:0000313" key="16">
    <source>
        <dbReference type="Proteomes" id="UP001634394"/>
    </source>
</evidence>
<keyword evidence="4 9" id="KW-0863">Zinc-finger</keyword>
<proteinExistence type="predicted"/>
<sequence length="936" mass="105097">MDGEFLEEGEYGYEPQDGEYPDMGKFSNGSYVEFGSFADGPGGEDSNYGAGIGVGGFQDVYQDGECPEEDYMDGDQFSYRDFQQVVGQPGNNKVQNDRDRSNRGNRSERRRDRRRHDLDRDRSRDRDRNRDRTNRRDRGRERDGRERGRDRSADLESGYNSGKDGRERDRTEWDRNGRRDRDHDRRDRDGIEERGGEKWMTDTPTNTVLLRGLPLNIEEKDIRAELMFFGAPIKDVRLMRRSSGASRGFAFVEFQNVADAQRWMDLNQGKLMLQNQYTASMHYSTPKTGPDKQQVMKTDWTCSKCGVHNFKRRDYCFKCNISREESDRAREGDGYDQVGTNPCNTLIFRGLDALTTEDNLVQALAAVTSVTVKNIRVIRDTVTGTSQGYGFIELNSVLESTQMLETLLGMNPPFEVDGKQILVSFAKNTFTTVMATFATTTPGTQGTQSWDASQQSGTTEYYQQPGYDYSAQPGFDQAYYAQTGQYYDGQSYDFAFYNQQQAAGAAVTSSTAINTQTDSTNAAAAVAQAAIQQAQAARQQYKKQTEESAIEKASSTTAQPAAQSQEKTEYPKYPPPDVSLYQFDESSGYYYDPTTGLYYDANTQYYYNGQTGQFLYWDAEKSTYLPAPTGDDNKSTTEDKEEKKKENKDKKEKVKIAKKIAKDMEKWAKTLNAQKEAQKEGKRVLLQQVFGRKDERESATADAGFAILEKSKTEDKKLMPPPPTPVLSAPSQSNIPGLVASYGGDSDSEEEDQMGGVAGSMGSQVDESKLVDLTKMACLLCKRRFQNKESLLRHQQMSDLHKQNLEALQKSKGGSNELGFDNIHYRDRAKERRDKYGTPAPPEPRRKAPSPVVYEEPTKAGIGQENIGNKLLQKMGWSEGQGLGRAGQGIVKPIEAEKRAVSAGLGMRGSTYGAAAGDSYKDAVKKTMYARYHEMD</sequence>
<accession>A0ABD3UZI7</accession>
<dbReference type="InterPro" id="IPR012677">
    <property type="entry name" value="Nucleotide-bd_a/b_plait_sf"/>
</dbReference>
<feature type="compositionally biased region" description="Basic and acidic residues" evidence="10">
    <location>
        <begin position="95"/>
        <end position="154"/>
    </location>
</feature>
<protein>
    <recommendedName>
        <fullName evidence="17">RNA-binding protein 5</fullName>
    </recommendedName>
</protein>
<dbReference type="SMART" id="SM00547">
    <property type="entry name" value="ZnF_RBZ"/>
    <property type="match status" value="1"/>
</dbReference>
<dbReference type="Pfam" id="PF01585">
    <property type="entry name" value="G-patch"/>
    <property type="match status" value="1"/>
</dbReference>
<keyword evidence="5" id="KW-0862">Zinc</keyword>
<dbReference type="InterPro" id="IPR036443">
    <property type="entry name" value="Znf_RanBP2_sf"/>
</dbReference>
<dbReference type="PROSITE" id="PS50174">
    <property type="entry name" value="G_PATCH"/>
    <property type="match status" value="1"/>
</dbReference>
<dbReference type="PROSITE" id="PS01358">
    <property type="entry name" value="ZF_RANBP2_1"/>
    <property type="match status" value="1"/>
</dbReference>
<feature type="domain" description="G-patch" evidence="13">
    <location>
        <begin position="864"/>
        <end position="910"/>
    </location>
</feature>
<evidence type="ECO:0000256" key="2">
    <source>
        <dbReference type="ARBA" id="ARBA00022723"/>
    </source>
</evidence>
<keyword evidence="7" id="KW-0539">Nucleus</keyword>
<feature type="domain" description="RanBP2-type" evidence="14">
    <location>
        <begin position="296"/>
        <end position="325"/>
    </location>
</feature>
<dbReference type="PROSITE" id="PS50199">
    <property type="entry name" value="ZF_RANBP2_2"/>
    <property type="match status" value="1"/>
</dbReference>
<dbReference type="InterPro" id="IPR000504">
    <property type="entry name" value="RRM_dom"/>
</dbReference>
<dbReference type="SUPFAM" id="SSF54928">
    <property type="entry name" value="RNA-binding domain, RBD"/>
    <property type="match status" value="1"/>
</dbReference>
<dbReference type="CDD" id="cd16162">
    <property type="entry name" value="OCRE_RBM5_like"/>
    <property type="match status" value="1"/>
</dbReference>
<feature type="region of interest" description="Disordered" evidence="10">
    <location>
        <begin position="625"/>
        <end position="652"/>
    </location>
</feature>
<evidence type="ECO:0000256" key="6">
    <source>
        <dbReference type="ARBA" id="ARBA00022884"/>
    </source>
</evidence>
<dbReference type="PROSITE" id="PS50102">
    <property type="entry name" value="RRM"/>
    <property type="match status" value="2"/>
</dbReference>
<dbReference type="SUPFAM" id="SSF90209">
    <property type="entry name" value="Ran binding protein zinc finger-like"/>
    <property type="match status" value="1"/>
</dbReference>
<evidence type="ECO:0000256" key="4">
    <source>
        <dbReference type="ARBA" id="ARBA00022771"/>
    </source>
</evidence>
<evidence type="ECO:0000256" key="8">
    <source>
        <dbReference type="PROSITE-ProRule" id="PRU00176"/>
    </source>
</evidence>
<feature type="domain" description="RRM" evidence="11">
    <location>
        <begin position="206"/>
        <end position="286"/>
    </location>
</feature>
<organism evidence="15 16">
    <name type="scientific">Sinanodonta woodiana</name>
    <name type="common">Chinese pond mussel</name>
    <name type="synonym">Anodonta woodiana</name>
    <dbReference type="NCBI Taxonomy" id="1069815"/>
    <lineage>
        <taxon>Eukaryota</taxon>
        <taxon>Metazoa</taxon>
        <taxon>Spiralia</taxon>
        <taxon>Lophotrochozoa</taxon>
        <taxon>Mollusca</taxon>
        <taxon>Bivalvia</taxon>
        <taxon>Autobranchia</taxon>
        <taxon>Heteroconchia</taxon>
        <taxon>Palaeoheterodonta</taxon>
        <taxon>Unionida</taxon>
        <taxon>Unionoidea</taxon>
        <taxon>Unionidae</taxon>
        <taxon>Unioninae</taxon>
        <taxon>Sinanodonta</taxon>
    </lineage>
</organism>
<feature type="compositionally biased region" description="Basic and acidic residues" evidence="10">
    <location>
        <begin position="163"/>
        <end position="200"/>
    </location>
</feature>
<feature type="region of interest" description="Disordered" evidence="10">
    <location>
        <begin position="1"/>
        <end position="26"/>
    </location>
</feature>
<dbReference type="InterPro" id="IPR001876">
    <property type="entry name" value="Znf_RanBP2"/>
</dbReference>
<dbReference type="EMBL" id="JBJQND010000015">
    <property type="protein sequence ID" value="KAL3853687.1"/>
    <property type="molecule type" value="Genomic_DNA"/>
</dbReference>
<feature type="compositionally biased region" description="Basic and acidic residues" evidence="10">
    <location>
        <begin position="823"/>
        <end position="836"/>
    </location>
</feature>
<evidence type="ECO:0000256" key="7">
    <source>
        <dbReference type="ARBA" id="ARBA00023242"/>
    </source>
</evidence>
<evidence type="ECO:0000256" key="3">
    <source>
        <dbReference type="ARBA" id="ARBA00022737"/>
    </source>
</evidence>
<keyword evidence="3" id="KW-0677">Repeat</keyword>
<feature type="compositionally biased region" description="Low complexity" evidence="10">
    <location>
        <begin position="553"/>
        <end position="565"/>
    </location>
</feature>
<evidence type="ECO:0000256" key="5">
    <source>
        <dbReference type="ARBA" id="ARBA00022833"/>
    </source>
</evidence>
<evidence type="ECO:0008006" key="17">
    <source>
        <dbReference type="Google" id="ProtNLM"/>
    </source>
</evidence>
<feature type="region of interest" description="Disordered" evidence="10">
    <location>
        <begin position="712"/>
        <end position="762"/>
    </location>
</feature>
<comment type="caution">
    <text evidence="15">The sequence shown here is derived from an EMBL/GenBank/DDBJ whole genome shotgun (WGS) entry which is preliminary data.</text>
</comment>
<reference evidence="15 16" key="1">
    <citation type="submission" date="2024-11" db="EMBL/GenBank/DDBJ databases">
        <title>Chromosome-level genome assembly of the freshwater bivalve Anodonta woodiana.</title>
        <authorList>
            <person name="Chen X."/>
        </authorList>
    </citation>
    <scope>NUCLEOTIDE SEQUENCE [LARGE SCALE GENOMIC DNA]</scope>
    <source>
        <strain evidence="15">MN2024</strain>
        <tissue evidence="15">Gills</tissue>
    </source>
</reference>
<dbReference type="AlphaFoldDB" id="A0ABD3UZI7"/>
<dbReference type="GO" id="GO:0005634">
    <property type="term" value="C:nucleus"/>
    <property type="evidence" value="ECO:0007669"/>
    <property type="project" value="UniProtKB-SubCell"/>
</dbReference>
<dbReference type="Pfam" id="PF17780">
    <property type="entry name" value="OCRE"/>
    <property type="match status" value="1"/>
</dbReference>
<evidence type="ECO:0000313" key="15">
    <source>
        <dbReference type="EMBL" id="KAL3853687.1"/>
    </source>
</evidence>